<dbReference type="SUPFAM" id="SSF49899">
    <property type="entry name" value="Concanavalin A-like lectins/glucanases"/>
    <property type="match status" value="1"/>
</dbReference>
<gene>
    <name evidence="3" type="ORF">EZ444_13570</name>
</gene>
<evidence type="ECO:0000259" key="2">
    <source>
        <dbReference type="PROSITE" id="PS51762"/>
    </source>
</evidence>
<organism evidence="3 4">
    <name type="scientific">Pedobacter hiemivivus</name>
    <dbReference type="NCBI Taxonomy" id="2530454"/>
    <lineage>
        <taxon>Bacteria</taxon>
        <taxon>Pseudomonadati</taxon>
        <taxon>Bacteroidota</taxon>
        <taxon>Sphingobacteriia</taxon>
        <taxon>Sphingobacteriales</taxon>
        <taxon>Sphingobacteriaceae</taxon>
        <taxon>Pedobacter</taxon>
    </lineage>
</organism>
<dbReference type="EMBL" id="SJSM01000007">
    <property type="protein sequence ID" value="TCC96066.1"/>
    <property type="molecule type" value="Genomic_DNA"/>
</dbReference>
<keyword evidence="4" id="KW-1185">Reference proteome</keyword>
<feature type="domain" description="GH16" evidence="2">
    <location>
        <begin position="25"/>
        <end position="256"/>
    </location>
</feature>
<evidence type="ECO:0000313" key="3">
    <source>
        <dbReference type="EMBL" id="TCC96066.1"/>
    </source>
</evidence>
<evidence type="ECO:0000256" key="1">
    <source>
        <dbReference type="ARBA" id="ARBA00006865"/>
    </source>
</evidence>
<dbReference type="GO" id="GO:0004553">
    <property type="term" value="F:hydrolase activity, hydrolyzing O-glycosyl compounds"/>
    <property type="evidence" value="ECO:0007669"/>
    <property type="project" value="InterPro"/>
</dbReference>
<dbReference type="InterPro" id="IPR013320">
    <property type="entry name" value="ConA-like_dom_sf"/>
</dbReference>
<proteinExistence type="inferred from homology"/>
<dbReference type="Pfam" id="PF00722">
    <property type="entry name" value="Glyco_hydro_16"/>
    <property type="match status" value="1"/>
</dbReference>
<dbReference type="RefSeq" id="WP_131609674.1">
    <property type="nucleotide sequence ID" value="NZ_SJSM01000007.1"/>
</dbReference>
<accession>A0A4V2MK09</accession>
<keyword evidence="3" id="KW-0378">Hydrolase</keyword>
<dbReference type="PANTHER" id="PTHR10963:SF55">
    <property type="entry name" value="GLYCOSIDE HYDROLASE FAMILY 16 PROTEIN"/>
    <property type="match status" value="1"/>
</dbReference>
<dbReference type="AlphaFoldDB" id="A0A4V2MK09"/>
<dbReference type="PROSITE" id="PS51762">
    <property type="entry name" value="GH16_2"/>
    <property type="match status" value="1"/>
</dbReference>
<evidence type="ECO:0000313" key="4">
    <source>
        <dbReference type="Proteomes" id="UP000291117"/>
    </source>
</evidence>
<dbReference type="Gene3D" id="2.60.120.200">
    <property type="match status" value="1"/>
</dbReference>
<dbReference type="GO" id="GO:0005975">
    <property type="term" value="P:carbohydrate metabolic process"/>
    <property type="evidence" value="ECO:0007669"/>
    <property type="project" value="InterPro"/>
</dbReference>
<dbReference type="InterPro" id="IPR000757">
    <property type="entry name" value="Beta-glucanase-like"/>
</dbReference>
<comment type="caution">
    <text evidence="3">The sequence shown here is derived from an EMBL/GenBank/DDBJ whole genome shotgun (WGS) entry which is preliminary data.</text>
</comment>
<dbReference type="Proteomes" id="UP000291117">
    <property type="component" value="Unassembled WGS sequence"/>
</dbReference>
<name>A0A4V2MK09_9SPHI</name>
<reference evidence="3 4" key="1">
    <citation type="submission" date="2019-02" db="EMBL/GenBank/DDBJ databases">
        <title>Pedobacter sp. RP-3-8 sp. nov., isolated from Arctic soil.</title>
        <authorList>
            <person name="Dahal R.H."/>
        </authorList>
    </citation>
    <scope>NUCLEOTIDE SEQUENCE [LARGE SCALE GENOMIC DNA]</scope>
    <source>
        <strain evidence="3 4">RP-3-8</strain>
    </source>
</reference>
<dbReference type="CDD" id="cd08023">
    <property type="entry name" value="GH16_laminarinase_like"/>
    <property type="match status" value="1"/>
</dbReference>
<dbReference type="OrthoDB" id="9809583at2"/>
<comment type="similarity">
    <text evidence="1">Belongs to the glycosyl hydrolase 16 family.</text>
</comment>
<dbReference type="InterPro" id="IPR050546">
    <property type="entry name" value="Glycosyl_Hydrlase_16"/>
</dbReference>
<dbReference type="PANTHER" id="PTHR10963">
    <property type="entry name" value="GLYCOSYL HYDROLASE-RELATED"/>
    <property type="match status" value="1"/>
</dbReference>
<protein>
    <submittedName>
        <fullName evidence="3">Glycoside hydrolase family 16 protein</fullName>
    </submittedName>
</protein>
<sequence length="282" mass="33072">MKEYLLLPLREMRPFYTIVCLLVFQIQVNAQAPVGYKLSWSDEFNATSLDTTMWKYRVGVSGTSYQRSENVTLEDGKVMINLKKETYKNQSYTGGGIITKRPKKYGYYETRVKLDGGYGWHEAFWTSWMSGFDDKNPAYKNMDRLEIDCFEHYAEYANNYFTYGAIQWWPIKKNANRDFVTVNYDLTAGYQVFGFEYTPDYLNYYFNGKLLKTVDVRKLAKHDLYLWLSCIAKKPDATASGAVFFDYLRCYEMSDAAYKLRKKKFIDQLDSLKLPVKSLEGM</sequence>